<organism evidence="2 3">
    <name type="scientific">Craurococcus roseus</name>
    <dbReference type="NCBI Taxonomy" id="77585"/>
    <lineage>
        <taxon>Bacteria</taxon>
        <taxon>Pseudomonadati</taxon>
        <taxon>Pseudomonadota</taxon>
        <taxon>Alphaproteobacteria</taxon>
        <taxon>Acetobacterales</taxon>
        <taxon>Acetobacteraceae</taxon>
        <taxon>Craurococcus</taxon>
    </lineage>
</organism>
<dbReference type="EMBL" id="BAAAFZ010000028">
    <property type="protein sequence ID" value="GAA0583870.1"/>
    <property type="molecule type" value="Genomic_DNA"/>
</dbReference>
<proteinExistence type="predicted"/>
<evidence type="ECO:0000313" key="2">
    <source>
        <dbReference type="EMBL" id="GAA0583870.1"/>
    </source>
</evidence>
<protein>
    <submittedName>
        <fullName evidence="2">Uncharacterized protein</fullName>
    </submittedName>
</protein>
<accession>A0ABN1F6S4</accession>
<feature type="compositionally biased region" description="Low complexity" evidence="1">
    <location>
        <begin position="28"/>
        <end position="39"/>
    </location>
</feature>
<feature type="region of interest" description="Disordered" evidence="1">
    <location>
        <begin position="23"/>
        <end position="49"/>
    </location>
</feature>
<dbReference type="RefSeq" id="WP_343895428.1">
    <property type="nucleotide sequence ID" value="NZ_BAAAFZ010000028.1"/>
</dbReference>
<sequence>MSEWILATALLFLMGLGLGARPDGRGGAASSRASAAAPRPGDRPDSVAG</sequence>
<evidence type="ECO:0000313" key="3">
    <source>
        <dbReference type="Proteomes" id="UP001501588"/>
    </source>
</evidence>
<evidence type="ECO:0000256" key="1">
    <source>
        <dbReference type="SAM" id="MobiDB-lite"/>
    </source>
</evidence>
<reference evidence="2 3" key="1">
    <citation type="journal article" date="2019" name="Int. J. Syst. Evol. Microbiol.">
        <title>The Global Catalogue of Microorganisms (GCM) 10K type strain sequencing project: providing services to taxonomists for standard genome sequencing and annotation.</title>
        <authorList>
            <consortium name="The Broad Institute Genomics Platform"/>
            <consortium name="The Broad Institute Genome Sequencing Center for Infectious Disease"/>
            <person name="Wu L."/>
            <person name="Ma J."/>
        </authorList>
    </citation>
    <scope>NUCLEOTIDE SEQUENCE [LARGE SCALE GENOMIC DNA]</scope>
    <source>
        <strain evidence="2 3">JCM 9933</strain>
    </source>
</reference>
<dbReference type="Proteomes" id="UP001501588">
    <property type="component" value="Unassembled WGS sequence"/>
</dbReference>
<gene>
    <name evidence="2" type="ORF">GCM10009416_22870</name>
</gene>
<comment type="caution">
    <text evidence="2">The sequence shown here is derived from an EMBL/GenBank/DDBJ whole genome shotgun (WGS) entry which is preliminary data.</text>
</comment>
<name>A0ABN1F6S4_9PROT</name>
<keyword evidence="3" id="KW-1185">Reference proteome</keyword>
<feature type="compositionally biased region" description="Basic and acidic residues" evidence="1">
    <location>
        <begin position="40"/>
        <end position="49"/>
    </location>
</feature>